<evidence type="ECO:0000256" key="5">
    <source>
        <dbReference type="ARBA" id="ARBA00022833"/>
    </source>
</evidence>
<accession>A0A1J4K4G5</accession>
<dbReference type="Proteomes" id="UP000179807">
    <property type="component" value="Unassembled WGS sequence"/>
</dbReference>
<dbReference type="Gene3D" id="3.20.20.105">
    <property type="entry name" value="Queuine tRNA-ribosyltransferase-like"/>
    <property type="match status" value="1"/>
</dbReference>
<evidence type="ECO:0000256" key="2">
    <source>
        <dbReference type="ARBA" id="ARBA00022679"/>
    </source>
</evidence>
<protein>
    <recommendedName>
        <fullName evidence="6">tRNA-guanosine(34) queuine transglycosylase</fullName>
        <ecNumber evidence="6">2.4.2.64</ecNumber>
    </recommendedName>
</protein>
<evidence type="ECO:0000259" key="7">
    <source>
        <dbReference type="Pfam" id="PF01702"/>
    </source>
</evidence>
<proteinExistence type="predicted"/>
<keyword evidence="3" id="KW-0819">tRNA processing</keyword>
<dbReference type="EMBL" id="MLAK01000738">
    <property type="protein sequence ID" value="OHT06083.1"/>
    <property type="molecule type" value="Genomic_DNA"/>
</dbReference>
<dbReference type="NCBIfam" id="TIGR00449">
    <property type="entry name" value="tgt_general"/>
    <property type="match status" value="1"/>
</dbReference>
<evidence type="ECO:0000256" key="3">
    <source>
        <dbReference type="ARBA" id="ARBA00022694"/>
    </source>
</evidence>
<dbReference type="RefSeq" id="XP_068359219.1">
    <property type="nucleotide sequence ID" value="XM_068492692.1"/>
</dbReference>
<dbReference type="OrthoDB" id="10249838at2759"/>
<dbReference type="GO" id="GO:0046872">
    <property type="term" value="F:metal ion binding"/>
    <property type="evidence" value="ECO:0007669"/>
    <property type="project" value="UniProtKB-KW"/>
</dbReference>
<sequence length="410" mass="45722">MKKVVEFEVLAEQGSARCAKMGFHRPNDFFFETPIFMPVATQGSLKGLTPDQILSLPHSPPIILGNTYHLGTRPGPDLLDEAGGLHKWMNWPHGLLTDSGGFQMVSLSKLCQVTEEGVKFSAPHASGCEILLKPEDSIHIQNSIGSNIAMMLDDVVPSLCDDEKRVEEAMHRTIRWLDRAIAAHKRKDDQAIFAIVQGGLNQERRRFCATEMVKRRDSLGGFAVGGLSGGEGKDIFWQSVKTSVSCLPRDMPRYCMGVGYADDIAVCIALGVDMFDCVFPTRTARFGTALMFSGSENVSKWKNDERPVEEGCGCWTCTHMPRCSLFHIKDTPVCGQLLSLHNVEFQNRLTSYFRTAIKEGRLSQAEKAFFKGRYPNGDYPQWVVDALASEGIFLKEEENENEEEGKQETE</sequence>
<dbReference type="SUPFAM" id="SSF51713">
    <property type="entry name" value="tRNA-guanine transglycosylase"/>
    <property type="match status" value="1"/>
</dbReference>
<dbReference type="PANTHER" id="PTHR43530:SF1">
    <property type="entry name" value="QUEUINE TRNA-RIBOSYLTRANSFERASE CATALYTIC SUBUNIT 1"/>
    <property type="match status" value="1"/>
</dbReference>
<dbReference type="GeneID" id="94827396"/>
<evidence type="ECO:0000313" key="8">
    <source>
        <dbReference type="EMBL" id="OHT06083.1"/>
    </source>
</evidence>
<keyword evidence="9" id="KW-1185">Reference proteome</keyword>
<keyword evidence="4" id="KW-0479">Metal-binding</keyword>
<dbReference type="EC" id="2.4.2.64" evidence="6"/>
<dbReference type="InterPro" id="IPR036511">
    <property type="entry name" value="TGT-like_sf"/>
</dbReference>
<feature type="domain" description="tRNA-guanine(15) transglycosylase-like" evidence="7">
    <location>
        <begin position="16"/>
        <end position="373"/>
    </location>
</feature>
<dbReference type="Pfam" id="PF01702">
    <property type="entry name" value="TGT"/>
    <property type="match status" value="1"/>
</dbReference>
<evidence type="ECO:0000256" key="1">
    <source>
        <dbReference type="ARBA" id="ARBA00022676"/>
    </source>
</evidence>
<comment type="caution">
    <text evidence="8">The sequence shown here is derived from an EMBL/GenBank/DDBJ whole genome shotgun (WGS) entry which is preliminary data.</text>
</comment>
<keyword evidence="1" id="KW-0328">Glycosyltransferase</keyword>
<dbReference type="AlphaFoldDB" id="A0A1J4K4G5"/>
<evidence type="ECO:0000256" key="6">
    <source>
        <dbReference type="ARBA" id="ARBA00024223"/>
    </source>
</evidence>
<reference evidence="8" key="1">
    <citation type="submission" date="2016-10" db="EMBL/GenBank/DDBJ databases">
        <authorList>
            <person name="Benchimol M."/>
            <person name="Almeida L.G."/>
            <person name="Vasconcelos A.T."/>
            <person name="Perreira-Neves A."/>
            <person name="Rosa I.A."/>
            <person name="Tasca T."/>
            <person name="Bogo M.R."/>
            <person name="de Souza W."/>
        </authorList>
    </citation>
    <scope>NUCLEOTIDE SEQUENCE [LARGE SCALE GENOMIC DNA]</scope>
    <source>
        <strain evidence="8">K</strain>
    </source>
</reference>
<evidence type="ECO:0000256" key="4">
    <source>
        <dbReference type="ARBA" id="ARBA00022723"/>
    </source>
</evidence>
<dbReference type="NCBIfam" id="TIGR00430">
    <property type="entry name" value="Q_tRNA_tgt"/>
    <property type="match status" value="1"/>
</dbReference>
<keyword evidence="5" id="KW-0862">Zinc</keyword>
<dbReference type="GO" id="GO:0006400">
    <property type="term" value="P:tRNA modification"/>
    <property type="evidence" value="ECO:0007669"/>
    <property type="project" value="InterPro"/>
</dbReference>
<dbReference type="InterPro" id="IPR002616">
    <property type="entry name" value="tRNA_ribo_trans-like"/>
</dbReference>
<gene>
    <name evidence="8" type="ORF">TRFO_05745</name>
</gene>
<dbReference type="PANTHER" id="PTHR43530">
    <property type="entry name" value="QUEUINE TRNA-RIBOSYLTRANSFERASE CATALYTIC SUBUNIT 1"/>
    <property type="match status" value="1"/>
</dbReference>
<organism evidence="8 9">
    <name type="scientific">Tritrichomonas foetus</name>
    <dbReference type="NCBI Taxonomy" id="1144522"/>
    <lineage>
        <taxon>Eukaryota</taxon>
        <taxon>Metamonada</taxon>
        <taxon>Parabasalia</taxon>
        <taxon>Tritrichomonadida</taxon>
        <taxon>Tritrichomonadidae</taxon>
        <taxon>Tritrichomonas</taxon>
    </lineage>
</organism>
<keyword evidence="2" id="KW-0808">Transferase</keyword>
<evidence type="ECO:0000313" key="9">
    <source>
        <dbReference type="Proteomes" id="UP000179807"/>
    </source>
</evidence>
<dbReference type="VEuPathDB" id="TrichDB:TRFO_05745"/>
<name>A0A1J4K4G5_9EUKA</name>
<dbReference type="GO" id="GO:0005829">
    <property type="term" value="C:cytosol"/>
    <property type="evidence" value="ECO:0007669"/>
    <property type="project" value="TreeGrafter"/>
</dbReference>
<dbReference type="GO" id="GO:0008479">
    <property type="term" value="F:tRNA-guanosine(34) queuine transglycosylase activity"/>
    <property type="evidence" value="ECO:0007669"/>
    <property type="project" value="UniProtKB-EC"/>
</dbReference>
<dbReference type="InterPro" id="IPR004803">
    <property type="entry name" value="TGT"/>
</dbReference>